<feature type="transmembrane region" description="Helical" evidence="12">
    <location>
        <begin position="71"/>
        <end position="91"/>
    </location>
</feature>
<dbReference type="PANTHER" id="PTHR15422:SF24">
    <property type="entry name" value="DOMON RELATED DOMAIN-CONTAINING PROTEIN"/>
    <property type="match status" value="1"/>
</dbReference>
<accession>J3KE92</accession>
<dbReference type="VEuPathDB" id="FungiDB:CIMG_04798"/>
<evidence type="ECO:0000256" key="7">
    <source>
        <dbReference type="ARBA" id="ARBA00022982"/>
    </source>
</evidence>
<proteinExistence type="predicted"/>
<evidence type="ECO:0000259" key="13">
    <source>
        <dbReference type="PROSITE" id="PS50939"/>
    </source>
</evidence>
<keyword evidence="8 12" id="KW-1133">Transmembrane helix</keyword>
<keyword evidence="15" id="KW-1185">Reference proteome</keyword>
<evidence type="ECO:0000256" key="4">
    <source>
        <dbReference type="ARBA" id="ARBA00022617"/>
    </source>
</evidence>
<feature type="compositionally biased region" description="Polar residues" evidence="11">
    <location>
        <begin position="516"/>
        <end position="528"/>
    </location>
</feature>
<dbReference type="GO" id="GO:0016020">
    <property type="term" value="C:membrane"/>
    <property type="evidence" value="ECO:0007669"/>
    <property type="project" value="UniProtKB-SubCell"/>
</dbReference>
<keyword evidence="9" id="KW-0408">Iron</keyword>
<evidence type="ECO:0000313" key="14">
    <source>
        <dbReference type="EMBL" id="EAS33774.3"/>
    </source>
</evidence>
<dbReference type="InterPro" id="IPR006593">
    <property type="entry name" value="Cyt_b561/ferric_Rdtase_TM"/>
</dbReference>
<feature type="compositionally biased region" description="Basic and acidic residues" evidence="11">
    <location>
        <begin position="319"/>
        <end position="335"/>
    </location>
</feature>
<dbReference type="AlphaFoldDB" id="J3KE92"/>
<dbReference type="GO" id="GO:0140575">
    <property type="term" value="F:transmembrane monodehydroascorbate reductase activity"/>
    <property type="evidence" value="ECO:0007669"/>
    <property type="project" value="InterPro"/>
</dbReference>
<dbReference type="PANTHER" id="PTHR15422">
    <property type="entry name" value="OS05G0565100 PROTEIN"/>
    <property type="match status" value="1"/>
</dbReference>
<evidence type="ECO:0000256" key="11">
    <source>
        <dbReference type="SAM" id="MobiDB-lite"/>
    </source>
</evidence>
<feature type="compositionally biased region" description="Polar residues" evidence="11">
    <location>
        <begin position="372"/>
        <end position="390"/>
    </location>
</feature>
<dbReference type="STRING" id="246410.J3KE92"/>
<comment type="cofactor">
    <cofactor evidence="1">
        <name>heme b</name>
        <dbReference type="ChEBI" id="CHEBI:60344"/>
    </cofactor>
</comment>
<dbReference type="GO" id="GO:0020037">
    <property type="term" value="F:heme binding"/>
    <property type="evidence" value="ECO:0007669"/>
    <property type="project" value="TreeGrafter"/>
</dbReference>
<evidence type="ECO:0000256" key="10">
    <source>
        <dbReference type="ARBA" id="ARBA00023136"/>
    </source>
</evidence>
<keyword evidence="4" id="KW-0349">Heme</keyword>
<reference evidence="15" key="1">
    <citation type="journal article" date="2009" name="Genome Res.">
        <title>Comparative genomic analyses of the human fungal pathogens Coccidioides and their relatives.</title>
        <authorList>
            <person name="Sharpton T.J."/>
            <person name="Stajich J.E."/>
            <person name="Rounsley S.D."/>
            <person name="Gardner M.J."/>
            <person name="Wortman J.R."/>
            <person name="Jordar V.S."/>
            <person name="Maiti R."/>
            <person name="Kodira C.D."/>
            <person name="Neafsey D.E."/>
            <person name="Zeng Q."/>
            <person name="Hung C.-Y."/>
            <person name="McMahan C."/>
            <person name="Muszewska A."/>
            <person name="Grynberg M."/>
            <person name="Mandel M.A."/>
            <person name="Kellner E.M."/>
            <person name="Barker B.M."/>
            <person name="Galgiani J.N."/>
            <person name="Orbach M.J."/>
            <person name="Kirkland T.N."/>
            <person name="Cole G.T."/>
            <person name="Henn M.R."/>
            <person name="Birren B.W."/>
            <person name="Taylor J.W."/>
        </authorList>
    </citation>
    <scope>NUCLEOTIDE SEQUENCE [LARGE SCALE GENOMIC DNA]</scope>
    <source>
        <strain evidence="15">RS</strain>
    </source>
</reference>
<dbReference type="KEGG" id="cim:CIMG_04798"/>
<dbReference type="CDD" id="cd08760">
    <property type="entry name" value="Cyt_b561_FRRS1_like"/>
    <property type="match status" value="1"/>
</dbReference>
<feature type="compositionally biased region" description="Polar residues" evidence="11">
    <location>
        <begin position="457"/>
        <end position="477"/>
    </location>
</feature>
<keyword evidence="5 12" id="KW-0812">Transmembrane</keyword>
<feature type="compositionally biased region" description="Basic and acidic residues" evidence="11">
    <location>
        <begin position="276"/>
        <end position="296"/>
    </location>
</feature>
<sequence length="690" mass="76210">MSPSPQLAPPGSSTYSSNTLHVGDGTWDSQRNTFLLPNLMGLNFETMQYNGMGNRFRNMAGYHSLIRGHGVIAAITFLGLVPISILIARFYSRSSYWSLRLHIWMQILTLFLTTVVFVTGWFAVGPSRSLTNPHHGIGLAIYVLVISQILWGWFVHNRLKGKRRLYQPFTLMIHSWLGRAIALLGLAQIPLGLTLYGSPLSLFILYALAVFTLLVIYFVLSYLRERRLGLDYDRRSYSAGPEVIDDRNGSLAAAGAAGAGAAILGSRIRRRSRSRSSIDDRSERAPYTDEKSEDQRPAGWKRKLFQFAGIAGAAGLAKHALDKRRDREGDAESGRYRPAHTATESYDDDYTESRLEEGRTPPPAAHRHRYEQSPSAPQTQYTESEFTSRNIGGHGPRNAMFGAGILGAVKGLFKSRAAREEERRLEELRRADLESERMMRERRYTGDGRPSRRNDQRYPSFSEVTGPTDAETVQSAPSDGPPVPPHHHELGSDTVTSLDQRADPGAAAGGAAAGASNQHRFSGTQGESVESPPVSIKVKLHNNGRRVTLRQLTREEAEATREARRRDRSRFGRRRREASLSGGEGDDHWRRVEELERQQEQEMRNGNASVVSAGPSAPPPAPPVSQPEPKPPAGSGLSPIPPPPIPAAGAIHSPLTMSTDLSGSFASRSGRRRAERRTQARQGGSRVEFT</sequence>
<feature type="compositionally biased region" description="Basic residues" evidence="11">
    <location>
        <begin position="566"/>
        <end position="576"/>
    </location>
</feature>
<dbReference type="Gene3D" id="1.20.120.1770">
    <property type="match status" value="1"/>
</dbReference>
<dbReference type="GeneID" id="4563129"/>
<feature type="region of interest" description="Disordered" evidence="11">
    <location>
        <begin position="439"/>
        <end position="690"/>
    </location>
</feature>
<evidence type="ECO:0000256" key="6">
    <source>
        <dbReference type="ARBA" id="ARBA00022723"/>
    </source>
</evidence>
<keyword evidence="6" id="KW-0479">Metal-binding</keyword>
<evidence type="ECO:0000256" key="5">
    <source>
        <dbReference type="ARBA" id="ARBA00022692"/>
    </source>
</evidence>
<dbReference type="RefSeq" id="XP_001245357.1">
    <property type="nucleotide sequence ID" value="XM_001245356.2"/>
</dbReference>
<evidence type="ECO:0000256" key="1">
    <source>
        <dbReference type="ARBA" id="ARBA00001970"/>
    </source>
</evidence>
<dbReference type="Proteomes" id="UP000001261">
    <property type="component" value="Unassembled WGS sequence"/>
</dbReference>
<dbReference type="OrthoDB" id="19261at2759"/>
<dbReference type="GO" id="GO:0046872">
    <property type="term" value="F:metal ion binding"/>
    <property type="evidence" value="ECO:0007669"/>
    <property type="project" value="UniProtKB-KW"/>
</dbReference>
<feature type="transmembrane region" description="Helical" evidence="12">
    <location>
        <begin position="203"/>
        <end position="223"/>
    </location>
</feature>
<feature type="compositionally biased region" description="Basic and acidic residues" evidence="11">
    <location>
        <begin position="439"/>
        <end position="456"/>
    </location>
</feature>
<feature type="domain" description="Cytochrome b561" evidence="13">
    <location>
        <begin position="36"/>
        <end position="227"/>
    </location>
</feature>
<keyword evidence="10 12" id="KW-0472">Membrane</keyword>
<feature type="compositionally biased region" description="Basic and acidic residues" evidence="11">
    <location>
        <begin position="552"/>
        <end position="565"/>
    </location>
</feature>
<dbReference type="OMA" id="IFQVLWG"/>
<name>J3KE92_COCIM</name>
<organism evidence="14 15">
    <name type="scientific">Coccidioides immitis (strain RS)</name>
    <name type="common">Valley fever fungus</name>
    <dbReference type="NCBI Taxonomy" id="246410"/>
    <lineage>
        <taxon>Eukaryota</taxon>
        <taxon>Fungi</taxon>
        <taxon>Dikarya</taxon>
        <taxon>Ascomycota</taxon>
        <taxon>Pezizomycotina</taxon>
        <taxon>Eurotiomycetes</taxon>
        <taxon>Eurotiomycetidae</taxon>
        <taxon>Onygenales</taxon>
        <taxon>Onygenaceae</taxon>
        <taxon>Coccidioides</taxon>
    </lineage>
</organism>
<feature type="compositionally biased region" description="Basic and acidic residues" evidence="11">
    <location>
        <begin position="585"/>
        <end position="603"/>
    </location>
</feature>
<gene>
    <name evidence="14" type="ORF">CIMG_04798</name>
</gene>
<feature type="transmembrane region" description="Helical" evidence="12">
    <location>
        <begin position="176"/>
        <end position="197"/>
    </location>
</feature>
<feature type="region of interest" description="Disordered" evidence="11">
    <location>
        <begin position="273"/>
        <end position="298"/>
    </location>
</feature>
<reference evidence="15" key="2">
    <citation type="journal article" date="2010" name="Genome Res.">
        <title>Population genomic sequencing of Coccidioides fungi reveals recent hybridization and transposon control.</title>
        <authorList>
            <person name="Neafsey D.E."/>
            <person name="Barker B.M."/>
            <person name="Sharpton T.J."/>
            <person name="Stajich J.E."/>
            <person name="Park D.J."/>
            <person name="Whiston E."/>
            <person name="Hung C.-Y."/>
            <person name="McMahan C."/>
            <person name="White J."/>
            <person name="Sykes S."/>
            <person name="Heiman D."/>
            <person name="Young S."/>
            <person name="Zeng Q."/>
            <person name="Abouelleil A."/>
            <person name="Aftuck L."/>
            <person name="Bessette D."/>
            <person name="Brown A."/>
            <person name="FitzGerald M."/>
            <person name="Lui A."/>
            <person name="Macdonald J.P."/>
            <person name="Priest M."/>
            <person name="Orbach M.J."/>
            <person name="Galgiani J.N."/>
            <person name="Kirkland T.N."/>
            <person name="Cole G.T."/>
            <person name="Birren B.W."/>
            <person name="Henn M.R."/>
            <person name="Taylor J.W."/>
            <person name="Rounsley S.D."/>
        </authorList>
    </citation>
    <scope>GENOME REANNOTATION</scope>
    <source>
        <strain evidence="15">RS</strain>
    </source>
</reference>
<feature type="region of interest" description="Disordered" evidence="11">
    <location>
        <begin position="318"/>
        <end position="395"/>
    </location>
</feature>
<evidence type="ECO:0000256" key="2">
    <source>
        <dbReference type="ARBA" id="ARBA00004141"/>
    </source>
</evidence>
<evidence type="ECO:0000256" key="8">
    <source>
        <dbReference type="ARBA" id="ARBA00022989"/>
    </source>
</evidence>
<keyword evidence="3" id="KW-0813">Transport</keyword>
<comment type="subcellular location">
    <subcellularLocation>
        <location evidence="2">Membrane</location>
        <topology evidence="2">Multi-pass membrane protein</topology>
    </subcellularLocation>
</comment>
<dbReference type="InterPro" id="IPR045150">
    <property type="entry name" value="CYB561D1/2"/>
</dbReference>
<evidence type="ECO:0000256" key="9">
    <source>
        <dbReference type="ARBA" id="ARBA00023004"/>
    </source>
</evidence>
<keyword evidence="7" id="KW-0249">Electron transport</keyword>
<dbReference type="EMBL" id="GG704914">
    <property type="protein sequence ID" value="EAS33774.3"/>
    <property type="molecule type" value="Genomic_DNA"/>
</dbReference>
<evidence type="ECO:0000256" key="12">
    <source>
        <dbReference type="SAM" id="Phobius"/>
    </source>
</evidence>
<feature type="transmembrane region" description="Helical" evidence="12">
    <location>
        <begin position="103"/>
        <end position="124"/>
    </location>
</feature>
<evidence type="ECO:0000256" key="3">
    <source>
        <dbReference type="ARBA" id="ARBA00022448"/>
    </source>
</evidence>
<feature type="transmembrane region" description="Helical" evidence="12">
    <location>
        <begin position="136"/>
        <end position="155"/>
    </location>
</feature>
<feature type="compositionally biased region" description="Basic residues" evidence="11">
    <location>
        <begin position="538"/>
        <end position="548"/>
    </location>
</feature>
<feature type="compositionally biased region" description="Pro residues" evidence="11">
    <location>
        <begin position="616"/>
        <end position="632"/>
    </location>
</feature>
<evidence type="ECO:0000313" key="15">
    <source>
        <dbReference type="Proteomes" id="UP000001261"/>
    </source>
</evidence>
<dbReference type="PROSITE" id="PS50939">
    <property type="entry name" value="CYTOCHROME_B561"/>
    <property type="match status" value="1"/>
</dbReference>
<protein>
    <recommendedName>
        <fullName evidence="13">Cytochrome b561 domain-containing protein</fullName>
    </recommendedName>
</protein>
<dbReference type="InParanoid" id="J3KE92"/>
<dbReference type="SMART" id="SM00665">
    <property type="entry name" value="B561"/>
    <property type="match status" value="1"/>
</dbReference>